<dbReference type="AlphaFoldDB" id="A0A067QKX9"/>
<dbReference type="PANTHER" id="PTHR47027:SF20">
    <property type="entry name" value="REVERSE TRANSCRIPTASE-LIKE PROTEIN WITH RNA-DIRECTED DNA POLYMERASE DOMAIN"/>
    <property type="match status" value="1"/>
</dbReference>
<protein>
    <recommendedName>
        <fullName evidence="3">Reverse transcriptase domain-containing protein</fullName>
    </recommendedName>
</protein>
<proteinExistence type="predicted"/>
<name>A0A067QKX9_ZOONE</name>
<dbReference type="PANTHER" id="PTHR47027">
    <property type="entry name" value="REVERSE TRANSCRIPTASE DOMAIN-CONTAINING PROTEIN"/>
    <property type="match status" value="1"/>
</dbReference>
<sequence>MYETLGDDKCGFRRSRSTIGHIFCIRQIMEKNCEQNGSVHQLFVDFMKAYDSVTREVLYSILSLEYQRLVRLICIDGVSNRVRIGNLLSDPFRVHSDLKRGGFIPNAF</sequence>
<organism evidence="1 2">
    <name type="scientific">Zootermopsis nevadensis</name>
    <name type="common">Dampwood termite</name>
    <dbReference type="NCBI Taxonomy" id="136037"/>
    <lineage>
        <taxon>Eukaryota</taxon>
        <taxon>Metazoa</taxon>
        <taxon>Ecdysozoa</taxon>
        <taxon>Arthropoda</taxon>
        <taxon>Hexapoda</taxon>
        <taxon>Insecta</taxon>
        <taxon>Pterygota</taxon>
        <taxon>Neoptera</taxon>
        <taxon>Polyneoptera</taxon>
        <taxon>Dictyoptera</taxon>
        <taxon>Blattodea</taxon>
        <taxon>Blattoidea</taxon>
        <taxon>Termitoidae</taxon>
        <taxon>Termopsidae</taxon>
        <taxon>Zootermopsis</taxon>
    </lineage>
</organism>
<evidence type="ECO:0000313" key="1">
    <source>
        <dbReference type="EMBL" id="KDR09619.1"/>
    </source>
</evidence>
<accession>A0A067QKX9</accession>
<keyword evidence="2" id="KW-1185">Reference proteome</keyword>
<dbReference type="EMBL" id="KK853231">
    <property type="protein sequence ID" value="KDR09619.1"/>
    <property type="molecule type" value="Genomic_DNA"/>
</dbReference>
<reference evidence="1 2" key="1">
    <citation type="journal article" date="2014" name="Nat. Commun.">
        <title>Molecular traces of alternative social organization in a termite genome.</title>
        <authorList>
            <person name="Terrapon N."/>
            <person name="Li C."/>
            <person name="Robertson H.M."/>
            <person name="Ji L."/>
            <person name="Meng X."/>
            <person name="Booth W."/>
            <person name="Chen Z."/>
            <person name="Childers C.P."/>
            <person name="Glastad K.M."/>
            <person name="Gokhale K."/>
            <person name="Gowin J."/>
            <person name="Gronenberg W."/>
            <person name="Hermansen R.A."/>
            <person name="Hu H."/>
            <person name="Hunt B.G."/>
            <person name="Huylmans A.K."/>
            <person name="Khalil S.M."/>
            <person name="Mitchell R.D."/>
            <person name="Munoz-Torres M.C."/>
            <person name="Mustard J.A."/>
            <person name="Pan H."/>
            <person name="Reese J.T."/>
            <person name="Scharf M.E."/>
            <person name="Sun F."/>
            <person name="Vogel H."/>
            <person name="Xiao J."/>
            <person name="Yang W."/>
            <person name="Yang Z."/>
            <person name="Yang Z."/>
            <person name="Zhou J."/>
            <person name="Zhu J."/>
            <person name="Brent C.S."/>
            <person name="Elsik C.G."/>
            <person name="Goodisman M.A."/>
            <person name="Liberles D.A."/>
            <person name="Roe R.M."/>
            <person name="Vargo E.L."/>
            <person name="Vilcinskas A."/>
            <person name="Wang J."/>
            <person name="Bornberg-Bauer E."/>
            <person name="Korb J."/>
            <person name="Zhang G."/>
            <person name="Liebig J."/>
        </authorList>
    </citation>
    <scope>NUCLEOTIDE SEQUENCE [LARGE SCALE GENOMIC DNA]</scope>
    <source>
        <tissue evidence="1">Whole organism</tissue>
    </source>
</reference>
<dbReference type="InParanoid" id="A0A067QKX9"/>
<evidence type="ECO:0008006" key="3">
    <source>
        <dbReference type="Google" id="ProtNLM"/>
    </source>
</evidence>
<dbReference type="STRING" id="136037.A0A067QKX9"/>
<dbReference type="Proteomes" id="UP000027135">
    <property type="component" value="Unassembled WGS sequence"/>
</dbReference>
<gene>
    <name evidence="1" type="ORF">L798_00412</name>
</gene>
<dbReference type="OMA" id="TIGHIFC"/>
<evidence type="ECO:0000313" key="2">
    <source>
        <dbReference type="Proteomes" id="UP000027135"/>
    </source>
</evidence>